<dbReference type="EMBL" id="JBAMIC010000013">
    <property type="protein sequence ID" value="KAK7097574.1"/>
    <property type="molecule type" value="Genomic_DNA"/>
</dbReference>
<evidence type="ECO:0000313" key="3">
    <source>
        <dbReference type="EMBL" id="KAK7097574.1"/>
    </source>
</evidence>
<accession>A0AAN9B2M4</accession>
<feature type="domain" description="Deltamethrin resistance protein prag01" evidence="2">
    <location>
        <begin position="47"/>
        <end position="98"/>
    </location>
</feature>
<evidence type="ECO:0000259" key="2">
    <source>
        <dbReference type="Pfam" id="PF16020"/>
    </source>
</evidence>
<proteinExistence type="predicted"/>
<reference evidence="3 4" key="1">
    <citation type="submission" date="2024-02" db="EMBL/GenBank/DDBJ databases">
        <title>Chromosome-scale genome assembly of the rough periwinkle Littorina saxatilis.</title>
        <authorList>
            <person name="De Jode A."/>
            <person name="Faria R."/>
            <person name="Formenti G."/>
            <person name="Sims Y."/>
            <person name="Smith T.P."/>
            <person name="Tracey A."/>
            <person name="Wood J.M.D."/>
            <person name="Zagrodzka Z.B."/>
            <person name="Johannesson K."/>
            <person name="Butlin R.K."/>
            <person name="Leder E.H."/>
        </authorList>
    </citation>
    <scope>NUCLEOTIDE SEQUENCE [LARGE SCALE GENOMIC DNA]</scope>
    <source>
        <strain evidence="3">Snail1</strain>
        <tissue evidence="3">Muscle</tissue>
    </source>
</reference>
<evidence type="ECO:0000256" key="1">
    <source>
        <dbReference type="SAM" id="Phobius"/>
    </source>
</evidence>
<keyword evidence="1" id="KW-1133">Transmembrane helix</keyword>
<dbReference type="Pfam" id="PF16020">
    <property type="entry name" value="Deltameth_res"/>
    <property type="match status" value="1"/>
</dbReference>
<dbReference type="Proteomes" id="UP001374579">
    <property type="component" value="Unassembled WGS sequence"/>
</dbReference>
<keyword evidence="1" id="KW-0812">Transmembrane</keyword>
<feature type="transmembrane region" description="Helical" evidence="1">
    <location>
        <begin position="71"/>
        <end position="94"/>
    </location>
</feature>
<comment type="caution">
    <text evidence="3">The sequence shown here is derived from an EMBL/GenBank/DDBJ whole genome shotgun (WGS) entry which is preliminary data.</text>
</comment>
<keyword evidence="1" id="KW-0472">Membrane</keyword>
<sequence>MFTRLIPVARTVNAVARQQAVRCMGGYAPAHWKSDKDIALEQRSHMNDLPVPEGSWQENYNKRNSKWNMQLGMSIVALIATVIIADQFNCFYLHSTPPLKKN</sequence>
<protein>
    <recommendedName>
        <fullName evidence="2">Deltamethrin resistance protein prag01 domain-containing protein</fullName>
    </recommendedName>
</protein>
<name>A0AAN9B2M4_9CAEN</name>
<gene>
    <name evidence="3" type="ORF">V1264_004528</name>
</gene>
<keyword evidence="4" id="KW-1185">Reference proteome</keyword>
<dbReference type="PANTHER" id="PTHR22133:SF2">
    <property type="entry name" value="AT01821P-RELATED"/>
    <property type="match status" value="1"/>
</dbReference>
<organism evidence="3 4">
    <name type="scientific">Littorina saxatilis</name>
    <dbReference type="NCBI Taxonomy" id="31220"/>
    <lineage>
        <taxon>Eukaryota</taxon>
        <taxon>Metazoa</taxon>
        <taxon>Spiralia</taxon>
        <taxon>Lophotrochozoa</taxon>
        <taxon>Mollusca</taxon>
        <taxon>Gastropoda</taxon>
        <taxon>Caenogastropoda</taxon>
        <taxon>Littorinimorpha</taxon>
        <taxon>Littorinoidea</taxon>
        <taxon>Littorinidae</taxon>
        <taxon>Littorina</taxon>
    </lineage>
</organism>
<dbReference type="InterPro" id="IPR031973">
    <property type="entry name" value="Deltameth_res_prag01"/>
</dbReference>
<dbReference type="PANTHER" id="PTHR22133">
    <property type="entry name" value="AT01821P-RELATED"/>
    <property type="match status" value="1"/>
</dbReference>
<evidence type="ECO:0000313" key="4">
    <source>
        <dbReference type="Proteomes" id="UP001374579"/>
    </source>
</evidence>
<dbReference type="AlphaFoldDB" id="A0AAN9B2M4"/>